<dbReference type="Proteomes" id="UP000797356">
    <property type="component" value="Chromosome 10"/>
</dbReference>
<dbReference type="PANTHER" id="PTHR35486">
    <property type="entry name" value="EXPRESSED PROTEIN"/>
    <property type="match status" value="1"/>
</dbReference>
<protein>
    <submittedName>
        <fullName evidence="2">Uncharacterized protein</fullName>
    </submittedName>
</protein>
<dbReference type="OrthoDB" id="688025at2759"/>
<feature type="compositionally biased region" description="Basic residues" evidence="1">
    <location>
        <begin position="140"/>
        <end position="151"/>
    </location>
</feature>
<proteinExistence type="predicted"/>
<sequence>MRCQRHPSDNGVGVCAPCLRERLLALLADHVDDPPHHRRKPGSLPPPPPLQFPRSVSPYICRLQSVDPAPSRLSRVFFSTPRVGPSSSTAAAAGGFWRRGSGKSSFLSSLFGNSRSEKAESDSGISEAPRSSSWLSVLVHGHRKSKKKKNSRPFAAEEAACPARDRGMSPDTDECAAESPGSWWRSTPSTMRRQDAYHHRHHRGWGLADFTVCLSPLMRVSPGHRRSQKAAELGFSGELRGTLKPQHRRHVSSGAASLGPSRSRKLVDFGRFR</sequence>
<keyword evidence="3" id="KW-1185">Reference proteome</keyword>
<feature type="region of interest" description="Disordered" evidence="1">
    <location>
        <begin position="32"/>
        <end position="51"/>
    </location>
</feature>
<evidence type="ECO:0000313" key="2">
    <source>
        <dbReference type="EMBL" id="KAG1362083.1"/>
    </source>
</evidence>
<dbReference type="AlphaFoldDB" id="A0A8K0ILL7"/>
<evidence type="ECO:0000313" key="3">
    <source>
        <dbReference type="Proteomes" id="UP000797356"/>
    </source>
</evidence>
<accession>A0A8K0ILL7</accession>
<feature type="region of interest" description="Disordered" evidence="1">
    <location>
        <begin position="139"/>
        <end position="189"/>
    </location>
</feature>
<reference evidence="2" key="2">
    <citation type="submission" date="2019-07" db="EMBL/GenBank/DDBJ databases">
        <authorList>
            <person name="Yang Y."/>
            <person name="Bocs S."/>
            <person name="Baudouin L."/>
        </authorList>
    </citation>
    <scope>NUCLEOTIDE SEQUENCE</scope>
    <source>
        <tissue evidence="2">Spear leaf of Hainan Tall coconut</tissue>
    </source>
</reference>
<comment type="caution">
    <text evidence="2">The sequence shown here is derived from an EMBL/GenBank/DDBJ whole genome shotgun (WGS) entry which is preliminary data.</text>
</comment>
<organism evidence="2 3">
    <name type="scientific">Cocos nucifera</name>
    <name type="common">Coconut palm</name>
    <dbReference type="NCBI Taxonomy" id="13894"/>
    <lineage>
        <taxon>Eukaryota</taxon>
        <taxon>Viridiplantae</taxon>
        <taxon>Streptophyta</taxon>
        <taxon>Embryophyta</taxon>
        <taxon>Tracheophyta</taxon>
        <taxon>Spermatophyta</taxon>
        <taxon>Magnoliopsida</taxon>
        <taxon>Liliopsida</taxon>
        <taxon>Arecaceae</taxon>
        <taxon>Arecoideae</taxon>
        <taxon>Cocoseae</taxon>
        <taxon>Attaleinae</taxon>
        <taxon>Cocos</taxon>
    </lineage>
</organism>
<name>A0A8K0ILL7_COCNU</name>
<gene>
    <name evidence="2" type="ORF">COCNU_10G003020</name>
</gene>
<dbReference type="EMBL" id="CM017881">
    <property type="protein sequence ID" value="KAG1362083.1"/>
    <property type="molecule type" value="Genomic_DNA"/>
</dbReference>
<feature type="region of interest" description="Disordered" evidence="1">
    <location>
        <begin position="238"/>
        <end position="261"/>
    </location>
</feature>
<evidence type="ECO:0000256" key="1">
    <source>
        <dbReference type="SAM" id="MobiDB-lite"/>
    </source>
</evidence>
<dbReference type="PANTHER" id="PTHR35486:SF1">
    <property type="entry name" value="OS02G0689500 PROTEIN"/>
    <property type="match status" value="1"/>
</dbReference>
<reference evidence="2" key="1">
    <citation type="journal article" date="2017" name="Gigascience">
        <title>The genome draft of coconut (Cocos nucifera).</title>
        <authorList>
            <person name="Xiao Y."/>
            <person name="Xu P."/>
            <person name="Fan H."/>
            <person name="Baudouin L."/>
            <person name="Xia W."/>
            <person name="Bocs S."/>
            <person name="Xu J."/>
            <person name="Li Q."/>
            <person name="Guo A."/>
            <person name="Zhou L."/>
            <person name="Li J."/>
            <person name="Wu Y."/>
            <person name="Ma Z."/>
            <person name="Armero A."/>
            <person name="Issali A.E."/>
            <person name="Liu N."/>
            <person name="Peng M."/>
            <person name="Yang Y."/>
        </authorList>
    </citation>
    <scope>NUCLEOTIDE SEQUENCE</scope>
    <source>
        <tissue evidence="2">Spear leaf of Hainan Tall coconut</tissue>
    </source>
</reference>